<reference evidence="1 3" key="1">
    <citation type="submission" date="2014-02" db="EMBL/GenBank/DDBJ databases">
        <authorList>
            <person name="Sears C."/>
            <person name="Carroll K."/>
            <person name="Sack B.R."/>
            <person name="Qadri F."/>
            <person name="Myers L.L."/>
            <person name="Chung G.-T."/>
            <person name="Escheverria P."/>
            <person name="Fraser C.M."/>
            <person name="Sadzewicz L."/>
            <person name="Shefchek K.A."/>
            <person name="Tallon L."/>
            <person name="Das S.P."/>
            <person name="Daugherty S."/>
            <person name="Mongodin E.F."/>
        </authorList>
    </citation>
    <scope>NUCLEOTIDE SEQUENCE [LARGE SCALE GENOMIC DNA]</scope>
    <source>
        <strain evidence="1">3988T</strain>
        <strain evidence="3">3988T(B)14</strain>
    </source>
</reference>
<dbReference type="PATRIC" id="fig|1339315.3.peg.271"/>
<dbReference type="RefSeq" id="WP_005836862.1">
    <property type="nucleotide sequence ID" value="NZ_JGCY01000093.1"/>
</dbReference>
<evidence type="ECO:0000313" key="1">
    <source>
        <dbReference type="EMBL" id="EXY76658.1"/>
    </source>
</evidence>
<protein>
    <submittedName>
        <fullName evidence="1">Uncharacterized protein</fullName>
    </submittedName>
</protein>
<evidence type="ECO:0000313" key="2">
    <source>
        <dbReference type="EMBL" id="EXY76810.1"/>
    </source>
</evidence>
<sequence>MKTQEVQFGGNNYPCRVVESNEGEELLIGSTTLLDALQPGSFNDENEGFASKEAERIYNEVFFFTDMANLRLTDVELVAELKKDNPEWFE</sequence>
<name>A0A015US90_BACFG</name>
<dbReference type="EMBL" id="JGCY01000093">
    <property type="protein sequence ID" value="EXY76810.1"/>
    <property type="molecule type" value="Genomic_DNA"/>
</dbReference>
<accession>A0A015US90</accession>
<comment type="caution">
    <text evidence="1">The sequence shown here is derived from an EMBL/GenBank/DDBJ whole genome shotgun (WGS) entry which is preliminary data.</text>
</comment>
<organism evidence="1 3">
    <name type="scientific">Bacteroides fragilis str. 3988T(B)14</name>
    <dbReference type="NCBI Taxonomy" id="1339315"/>
    <lineage>
        <taxon>Bacteria</taxon>
        <taxon>Pseudomonadati</taxon>
        <taxon>Bacteroidota</taxon>
        <taxon>Bacteroidia</taxon>
        <taxon>Bacteroidales</taxon>
        <taxon>Bacteroidaceae</taxon>
        <taxon>Bacteroides</taxon>
    </lineage>
</organism>
<dbReference type="AlphaFoldDB" id="A0A015US90"/>
<evidence type="ECO:0000313" key="3">
    <source>
        <dbReference type="Proteomes" id="UP000020529"/>
    </source>
</evidence>
<proteinExistence type="predicted"/>
<dbReference type="EMBL" id="JGCY01000126">
    <property type="protein sequence ID" value="EXY76658.1"/>
    <property type="molecule type" value="Genomic_DNA"/>
</dbReference>
<dbReference type="Proteomes" id="UP000020529">
    <property type="component" value="Unassembled WGS sequence"/>
</dbReference>
<gene>
    <name evidence="2" type="ORF">M124_4305</name>
    <name evidence="1" type="ORF">M124_4449</name>
</gene>